<gene>
    <name evidence="6" type="ORF">C5L31_001001</name>
</gene>
<dbReference type="Pfam" id="PF00877">
    <property type="entry name" value="NLPC_P60"/>
    <property type="match status" value="1"/>
</dbReference>
<dbReference type="AlphaFoldDB" id="A0A4R5NLF0"/>
<dbReference type="InterPro" id="IPR051202">
    <property type="entry name" value="Peptidase_C40"/>
</dbReference>
<dbReference type="Proteomes" id="UP000294854">
    <property type="component" value="Unassembled WGS sequence"/>
</dbReference>
<dbReference type="SUPFAM" id="SSF54001">
    <property type="entry name" value="Cysteine proteinases"/>
    <property type="match status" value="1"/>
</dbReference>
<comment type="caution">
    <text evidence="6">The sequence shown here is derived from an EMBL/GenBank/DDBJ whole genome shotgun (WGS) entry which is preliminary data.</text>
</comment>
<evidence type="ECO:0000256" key="4">
    <source>
        <dbReference type="ARBA" id="ARBA00022807"/>
    </source>
</evidence>
<keyword evidence="3" id="KW-0378">Hydrolase</keyword>
<dbReference type="PANTHER" id="PTHR47053">
    <property type="entry name" value="MUREIN DD-ENDOPEPTIDASE MEPH-RELATED"/>
    <property type="match status" value="1"/>
</dbReference>
<keyword evidence="2" id="KW-0645">Protease</keyword>
<evidence type="ECO:0000256" key="2">
    <source>
        <dbReference type="ARBA" id="ARBA00022670"/>
    </source>
</evidence>
<dbReference type="STRING" id="1122149.FD44_GL000636"/>
<comment type="similarity">
    <text evidence="1">Belongs to the peptidase C40 family.</text>
</comment>
<organism evidence="6 7">
    <name type="scientific">Secundilactobacillus malefermentans</name>
    <dbReference type="NCBI Taxonomy" id="176292"/>
    <lineage>
        <taxon>Bacteria</taxon>
        <taxon>Bacillati</taxon>
        <taxon>Bacillota</taxon>
        <taxon>Bacilli</taxon>
        <taxon>Lactobacillales</taxon>
        <taxon>Lactobacillaceae</taxon>
        <taxon>Secundilactobacillus</taxon>
    </lineage>
</organism>
<dbReference type="GO" id="GO:0008234">
    <property type="term" value="F:cysteine-type peptidase activity"/>
    <property type="evidence" value="ECO:0007669"/>
    <property type="project" value="UniProtKB-KW"/>
</dbReference>
<dbReference type="RefSeq" id="WP_010620081.1">
    <property type="nucleotide sequence ID" value="NZ_PUFO01000068.1"/>
</dbReference>
<dbReference type="EMBL" id="PUFO01000068">
    <property type="protein sequence ID" value="TDG75124.1"/>
    <property type="molecule type" value="Genomic_DNA"/>
</dbReference>
<accession>A0A4R5NLF0</accession>
<protein>
    <recommendedName>
        <fullName evidence="5">NlpC/P60 domain-containing protein</fullName>
    </recommendedName>
</protein>
<evidence type="ECO:0000256" key="3">
    <source>
        <dbReference type="ARBA" id="ARBA00022801"/>
    </source>
</evidence>
<dbReference type="PROSITE" id="PS51935">
    <property type="entry name" value="NLPC_P60"/>
    <property type="match status" value="1"/>
</dbReference>
<dbReference type="OrthoDB" id="1654978at2"/>
<dbReference type="InterPro" id="IPR000064">
    <property type="entry name" value="NLP_P60_dom"/>
</dbReference>
<reference evidence="6 7" key="1">
    <citation type="journal article" date="2019" name="Appl. Microbiol. Biotechnol.">
        <title>Uncovering carbohydrate metabolism through a genotype-phenotype association study of 56 lactic acid bacteria genomes.</title>
        <authorList>
            <person name="Buron-Moles G."/>
            <person name="Chailyan A."/>
            <person name="Dolejs I."/>
            <person name="Forster J."/>
            <person name="Miks M.H."/>
        </authorList>
    </citation>
    <scope>NUCLEOTIDE SEQUENCE [LARGE SCALE GENOMIC DNA]</scope>
    <source>
        <strain evidence="6 7">ATCC 49373</strain>
    </source>
</reference>
<sequence>MEIKRVIVPVATIWTSKDAPRKEDQLALTGDVKKWVSEMSLESSIDLADGNRLATQALFNDQVLVDYTEGGWAKVSVLGQPDDKSLDGYSGWVPTKLLGPEALTSVNKTTAEVKVAVKSTTLFDAQKQPLMDISMGTTFKQIAEEDNLLKVQTPFGSGFIQADSIKLPVVGGNVGETIVKMAEQYMGLRYLWAGISSYGFDCSGLTYNLHRVLEIQIPRDADDQSQNGMPVSPEELLPGDLLFFAYDHGTGYVHHVGIYMGNGQMIQSRTIGKNIDIGTLTEMRYAPELEGARRYWR</sequence>
<evidence type="ECO:0000313" key="7">
    <source>
        <dbReference type="Proteomes" id="UP000294854"/>
    </source>
</evidence>
<evidence type="ECO:0000313" key="6">
    <source>
        <dbReference type="EMBL" id="TDG75124.1"/>
    </source>
</evidence>
<evidence type="ECO:0000259" key="5">
    <source>
        <dbReference type="PROSITE" id="PS51935"/>
    </source>
</evidence>
<feature type="domain" description="NlpC/P60" evidence="5">
    <location>
        <begin position="172"/>
        <end position="297"/>
    </location>
</feature>
<evidence type="ECO:0000256" key="1">
    <source>
        <dbReference type="ARBA" id="ARBA00007074"/>
    </source>
</evidence>
<proteinExistence type="inferred from homology"/>
<dbReference type="Gene3D" id="3.90.1720.10">
    <property type="entry name" value="endopeptidase domain like (from Nostoc punctiforme)"/>
    <property type="match status" value="1"/>
</dbReference>
<keyword evidence="4" id="KW-0788">Thiol protease</keyword>
<dbReference type="GO" id="GO:0006508">
    <property type="term" value="P:proteolysis"/>
    <property type="evidence" value="ECO:0007669"/>
    <property type="project" value="UniProtKB-KW"/>
</dbReference>
<dbReference type="InterPro" id="IPR057812">
    <property type="entry name" value="SH3_YKFC_2nd"/>
</dbReference>
<name>A0A4R5NLF0_9LACO</name>
<dbReference type="InterPro" id="IPR038765">
    <property type="entry name" value="Papain-like_cys_pep_sf"/>
</dbReference>
<keyword evidence="7" id="KW-1185">Reference proteome</keyword>
<dbReference type="Pfam" id="PF23795">
    <property type="entry name" value="SH3_YKFC_2nd"/>
    <property type="match status" value="1"/>
</dbReference>
<dbReference type="Gene3D" id="2.30.30.40">
    <property type="entry name" value="SH3 Domains"/>
    <property type="match status" value="1"/>
</dbReference>
<dbReference type="PANTHER" id="PTHR47053:SF3">
    <property type="entry name" value="GAMMA-D-GLUTAMYL-L-LYSINE DIPEPTIDYL-PEPTIDASE"/>
    <property type="match status" value="1"/>
</dbReference>